<evidence type="ECO:0000313" key="2">
    <source>
        <dbReference type="Proteomes" id="UP000254554"/>
    </source>
</evidence>
<accession>A0A377G766</accession>
<gene>
    <name evidence="1" type="ORF">NCTC11370_00726</name>
</gene>
<protein>
    <submittedName>
        <fullName evidence="1">Uncharacterized protein</fullName>
    </submittedName>
</protein>
<organism evidence="1 2">
    <name type="scientific">Fluoribacter dumoffii</name>
    <dbReference type="NCBI Taxonomy" id="463"/>
    <lineage>
        <taxon>Bacteria</taxon>
        <taxon>Pseudomonadati</taxon>
        <taxon>Pseudomonadota</taxon>
        <taxon>Gammaproteobacteria</taxon>
        <taxon>Legionellales</taxon>
        <taxon>Legionellaceae</taxon>
        <taxon>Fluoribacter</taxon>
    </lineage>
</organism>
<reference evidence="1 2" key="1">
    <citation type="submission" date="2018-06" db="EMBL/GenBank/DDBJ databases">
        <authorList>
            <consortium name="Pathogen Informatics"/>
            <person name="Doyle S."/>
        </authorList>
    </citation>
    <scope>NUCLEOTIDE SEQUENCE [LARGE SCALE GENOMIC DNA]</scope>
    <source>
        <strain evidence="1 2">NCTC11370</strain>
    </source>
</reference>
<keyword evidence="2" id="KW-1185">Reference proteome</keyword>
<dbReference type="GeneID" id="93292655"/>
<dbReference type="OrthoDB" id="5657169at2"/>
<dbReference type="EMBL" id="UGGT01000001">
    <property type="protein sequence ID" value="STO20667.1"/>
    <property type="molecule type" value="Genomic_DNA"/>
</dbReference>
<evidence type="ECO:0000313" key="1">
    <source>
        <dbReference type="EMBL" id="STO20667.1"/>
    </source>
</evidence>
<sequence>MRPEVKLIIDALNAVIDETADFNCYLDKIEFLEAENRVLVSTPVEQDIKASRNNKYILRDNFFKKFLGVPVENIEGKYAFLIPLDELSRLKIITEKMKALQNPPVQKNNSNPDKESRRSPIHNLKKLLERIKPSEEVLSKLGPEIHYIHFSSSPDVIPKGRHFIPQAIDKKIKDTTLAVLAALDARQGLDHTLFINFTGHEAPVANALYMHGIDCIWQLSIVSDETSQIRIMDQLQDSLPRDELLLHSPQLHDSSLGLILEPNHGFTEIEEEKLPAWDRLKEFGIQQVVLLTEKNFNQGKCIYPLEEHYFESERKFYSWIQSVPQSFNLWVIGVGHFKEKTEEDCQTIEEAFKIHTPPSPVTYKLPTHYSLFKTSQISGTYTSPLSLNGTIKVNTKEEDENESTLGLD</sequence>
<name>A0A377G766_9GAMM</name>
<dbReference type="AlphaFoldDB" id="A0A377G766"/>
<dbReference type="Proteomes" id="UP000254554">
    <property type="component" value="Unassembled WGS sequence"/>
</dbReference>
<proteinExistence type="predicted"/>
<dbReference type="RefSeq" id="WP_019349874.1">
    <property type="nucleotide sequence ID" value="NZ_UGGT01000001.1"/>
</dbReference>